<gene>
    <name evidence="2" type="ORF">OSB04_019952</name>
</gene>
<proteinExistence type="predicted"/>
<dbReference type="AlphaFoldDB" id="A0AA38SRA9"/>
<keyword evidence="3" id="KW-1185">Reference proteome</keyword>
<accession>A0AA38SRA9</accession>
<organism evidence="2 3">
    <name type="scientific">Centaurea solstitialis</name>
    <name type="common">yellow star-thistle</name>
    <dbReference type="NCBI Taxonomy" id="347529"/>
    <lineage>
        <taxon>Eukaryota</taxon>
        <taxon>Viridiplantae</taxon>
        <taxon>Streptophyta</taxon>
        <taxon>Embryophyta</taxon>
        <taxon>Tracheophyta</taxon>
        <taxon>Spermatophyta</taxon>
        <taxon>Magnoliopsida</taxon>
        <taxon>eudicotyledons</taxon>
        <taxon>Gunneridae</taxon>
        <taxon>Pentapetalae</taxon>
        <taxon>asterids</taxon>
        <taxon>campanulids</taxon>
        <taxon>Asterales</taxon>
        <taxon>Asteraceae</taxon>
        <taxon>Carduoideae</taxon>
        <taxon>Cardueae</taxon>
        <taxon>Centaureinae</taxon>
        <taxon>Centaurea</taxon>
    </lineage>
</organism>
<dbReference type="SUPFAM" id="SSF57756">
    <property type="entry name" value="Retrovirus zinc finger-like domains"/>
    <property type="match status" value="1"/>
</dbReference>
<dbReference type="InterPro" id="IPR039537">
    <property type="entry name" value="Retrotran_Ty1/copia-like"/>
</dbReference>
<comment type="caution">
    <text evidence="2">The sequence shown here is derived from an EMBL/GenBank/DDBJ whole genome shotgun (WGS) entry which is preliminary data.</text>
</comment>
<evidence type="ECO:0000313" key="2">
    <source>
        <dbReference type="EMBL" id="KAJ9547409.1"/>
    </source>
</evidence>
<evidence type="ECO:0000313" key="3">
    <source>
        <dbReference type="Proteomes" id="UP001172457"/>
    </source>
</evidence>
<feature type="region of interest" description="Disordered" evidence="1">
    <location>
        <begin position="249"/>
        <end position="328"/>
    </location>
</feature>
<sequence length="328" mass="37319">MSNSGSKSKVGTPLPPVINPKEATCFYCFEKGHWKQNWPKYIQDLKDGKVRVSGSTSGNRKLTHRELNLIMGNSRVAPVEMIGTYELKLSEGEMCCPTPKGWGVGNVRPQIRRYMRILSISKMTMFFSGSFERGKDLLDIIHMDVYGPFKSATRNTYHYYVTFIDDFSSRASLPISFWGYALETATHILNSIPTKKVLKTLHEIWCEKPPSLAHIKKRYLFRERLISKKDSWSAIDLEKIQEVTNEELVVNTSTQPENFPPKDGSSADKAREYSGRSRKRSGSWNQPARAAKESARAVKQGSRREGRARAAKLNFSRSEASKRLGFDH</sequence>
<dbReference type="EMBL" id="JARYMX010000005">
    <property type="protein sequence ID" value="KAJ9547409.1"/>
    <property type="molecule type" value="Genomic_DNA"/>
</dbReference>
<dbReference type="GO" id="GO:0008270">
    <property type="term" value="F:zinc ion binding"/>
    <property type="evidence" value="ECO:0007669"/>
    <property type="project" value="InterPro"/>
</dbReference>
<evidence type="ECO:0000256" key="1">
    <source>
        <dbReference type="SAM" id="MobiDB-lite"/>
    </source>
</evidence>
<dbReference type="PANTHER" id="PTHR42648">
    <property type="entry name" value="TRANSPOSASE, PUTATIVE-RELATED"/>
    <property type="match status" value="1"/>
</dbReference>
<feature type="compositionally biased region" description="Basic and acidic residues" evidence="1">
    <location>
        <begin position="319"/>
        <end position="328"/>
    </location>
</feature>
<reference evidence="2" key="1">
    <citation type="submission" date="2023-03" db="EMBL/GenBank/DDBJ databases">
        <title>Chromosome-scale reference genome and RAD-based genetic map of yellow starthistle (Centaurea solstitialis) reveal putative structural variation and QTLs associated with invader traits.</title>
        <authorList>
            <person name="Reatini B."/>
            <person name="Cang F.A."/>
            <person name="Jiang Q."/>
            <person name="Mckibben M.T.W."/>
            <person name="Barker M.S."/>
            <person name="Rieseberg L.H."/>
            <person name="Dlugosch K.M."/>
        </authorList>
    </citation>
    <scope>NUCLEOTIDE SEQUENCE</scope>
    <source>
        <strain evidence="2">CAN-66</strain>
        <tissue evidence="2">Leaf</tissue>
    </source>
</reference>
<dbReference type="GO" id="GO:0003676">
    <property type="term" value="F:nucleic acid binding"/>
    <property type="evidence" value="ECO:0007669"/>
    <property type="project" value="InterPro"/>
</dbReference>
<feature type="compositionally biased region" description="Basic and acidic residues" evidence="1">
    <location>
        <begin position="290"/>
        <end position="308"/>
    </location>
</feature>
<dbReference type="Proteomes" id="UP001172457">
    <property type="component" value="Chromosome 5"/>
</dbReference>
<dbReference type="PANTHER" id="PTHR42648:SF27">
    <property type="entry name" value="RNA-DIRECTED DNA POLYMERASE"/>
    <property type="match status" value="1"/>
</dbReference>
<feature type="compositionally biased region" description="Basic and acidic residues" evidence="1">
    <location>
        <begin position="265"/>
        <end position="275"/>
    </location>
</feature>
<protein>
    <submittedName>
        <fullName evidence="2">Uncharacterized protein</fullName>
    </submittedName>
</protein>
<dbReference type="InterPro" id="IPR036875">
    <property type="entry name" value="Znf_CCHC_sf"/>
</dbReference>
<name>A0AA38SRA9_9ASTR</name>
<dbReference type="Gene3D" id="4.10.60.10">
    <property type="entry name" value="Zinc finger, CCHC-type"/>
    <property type="match status" value="1"/>
</dbReference>